<feature type="region of interest" description="Disordered" evidence="2">
    <location>
        <begin position="1571"/>
        <end position="1592"/>
    </location>
</feature>
<evidence type="ECO:0000256" key="1">
    <source>
        <dbReference type="SAM" id="Coils"/>
    </source>
</evidence>
<dbReference type="Pfam" id="PF22672">
    <property type="entry name" value="DBL_C"/>
    <property type="match status" value="1"/>
</dbReference>
<dbReference type="InterPro" id="IPR004258">
    <property type="entry name" value="DBL"/>
</dbReference>
<sequence>MGPQPKALPAYSKATNVKELLELIGKVIQKEAHEKALEPDKGTLKALLSRATYGKDKVVQGETLKACDLDHEYHTNVTDGHSDPCGNRPDVRFSDIYEGQCTDSKIRGNDQKQKIGACAPFRRLFLCDQNLEYIKPEKITSTDNLLLEVSLAAQHEGESIVKNYEQLGHHTAEGICTALARSFADIGDIVRGKDLYIGNKGEKKKLEANLKKLFEKLYEELTKNNNNVAIKTYYEQDGPDYYQLREDWWELNRQEIWKAIICQAPDGAFYSARGCCGGKGSTSGHCKCIDGTVPTNFDYVPQYLRWFEEWTEEFCRIKQIKLQKLEQDCRGVSETGNKRYCSRNGCDCEETINKIGHLRYGNRCTKCLFGCNRYIDWINKKKEEFEKQKKKCENEKNTNNKGQKTTSSDINNIYYQQFYKQLNEKYTNIRDFLRLLNEETKCKNIDEEDKESKIDFNNNKTTFSGSQYCKPCPECGVKCDKIKCEPKPYNEECDKAKKYNPPVHVQPTEINVLSSGEGHEDITEKLKEFCNTPNSNHNSSLYELWKCYYEDEKNEACLLEKKKTSSDTNVQNQKPFFDFFDFWVAHMLKDSIYWRNKLNNCIKNGKATKCKIRCKKSCDCFKRWVEQKKEKEWKPIKEHFGKQKGIPEGCYFTTLEKFLELKFLPLIEEAYDDHEEITRIEEMLYKKSMQSDDTLKDKNDIIDILLDHEKEDAKTCTQIHNDENCSDDHEEDEELPPSVKHNPCARVQPTKTIKEIARQMHLAAKKQLDDDGSKDDLKADASQGNYSRGGKADDIKNGAICKITDEHSNDTRGSTNGGPCQGKDNGGERFKIGNGWKILGKDKTTYTDLYLPPRRQHMCTSNLENLNIKSEGLSESKLASNSLLGDVLLTAKMDAEKIKSLYIHQNGKKELKDAKDDLTICRAVRYSFADIGDIIRGRDMWENGEAKSLQGNLVTIFEKIKTELEDNLNGKYKNDPSPYKKLREDWWEANRKDVWRAMQCSKNNDGIYCGATPHDDYIPQRLRWMTEWAEWFCKEQSRLYGELLQKCGNCKNKIKGKVQGCTQSTPECGTCTAACTEYNRKIEQWKKQWNNMLVQYLMLYWQAETAAANGGPNTSSGAVEPKDKPVIEFLFELYKQNGGKIGNPSDNIRARHRRSAPRDTTHVYSTPAGYIHQEAQISDCNIQTDFCEKKKGGKEDNDKYVFKDKPHDHDTPCNCDKPPKKDACEIVENLIGKNHGNNDVGECKRKEKYQPWNCDEIGSLIKKEEKGACMPPRRQKLCLYFVADPKETEKIKKQDDLTDAFIKTAAAETFLSWQYYKSKKDDAEKILKQGEVPPEFLRSMFYTYADYRDICMDTDISKKEGHVKKAKDKIDAYFKKNPDPVPKKWWDTNGPDIWKGMLCALEKASGDKVKFTDKHEYTFDKVTFSGDNSPTLEKFAQTPQFLRWFTEWSDDFCIQQKKELKTLENKCNFSTCDDANDNQKKIQCHQACWNYKAFLKKWKKQYKKQNIKYEGLRYTNNIIEDKEAHQYFKKIFKDKDFCIKEYDRKHYNKSFEYPPQNFKDKCLCSLTNTNERDDSKKRRSEPEQKKEDPYKDFEKCPFENSGNSGDGSTVINNDNCKNLNVQSLCIQNKYENNLDQWTGKLVRDSSKDNEGVLMPPRRVHLCTRTITKNKYRTNETDKFKKDLFDSAYNQGFLLGIKYKDYNDEGHEALKNSFADYGDIIKGKDMMEGANIDDFNKGLKKMFPENNENTGRTTITRDQWWTTNKHKVWNAMLCGYHKGITEPPTPKKRKSKSPPTTEQPKNTNIPSSWCSVPTDDSTDQFLRWLREWGTQYCKEKQQLKSNMQMPCKSHFDKYGIIENRNDVHPNCLPSLDKYEVWSNNRLPEFDRLSNRFTKYKNDNQNSNITETSAQTYLNKHCSKCICSFKDIEQTHEKSIKGGHDIFVDILDKAQIPGFVEDIAYRYKGPKPECPNDIECSQYRNIQCRGLPHDDNRDWNSSFVKNNNAINKGVLLPPRRIHLCLSIYPQKIDYLRKEINNFKNFICSSAFSEAKRLKKVYKDDNDKLLQAIKYSFSDIGSIVKGEDMKEGTASDNIAKIFNGKKFSETNRKKWWNENKYHVWESMLCGYRKAVGNTQTNLNCRFPDIERVPQFLRWFQEWGENFCTKRNELYKKIDTNCTSATCNKEDGSVAKTECTKACEEYKNY</sequence>
<feature type="domain" description="Duffy-binding-like" evidence="6">
    <location>
        <begin position="309"/>
        <end position="466"/>
    </location>
</feature>
<feature type="compositionally biased region" description="Basic and acidic residues" evidence="2">
    <location>
        <begin position="766"/>
        <end position="779"/>
    </location>
</feature>
<evidence type="ECO:0000256" key="2">
    <source>
        <dbReference type="SAM" id="MobiDB-lite"/>
    </source>
</evidence>
<feature type="non-terminal residue" evidence="7">
    <location>
        <position position="2201"/>
    </location>
</feature>
<feature type="coiled-coil region" evidence="1">
    <location>
        <begin position="375"/>
        <end position="439"/>
    </location>
</feature>
<dbReference type="Gene3D" id="1.20.58.830">
    <property type="match status" value="6"/>
</dbReference>
<organism evidence="7 8">
    <name type="scientific">Plasmodium falciparum Tanzania</name>
    <name type="common">2000708</name>
    <dbReference type="NCBI Taxonomy" id="1036725"/>
    <lineage>
        <taxon>Eukaryota</taxon>
        <taxon>Sar</taxon>
        <taxon>Alveolata</taxon>
        <taxon>Apicomplexa</taxon>
        <taxon>Aconoidasida</taxon>
        <taxon>Haemosporida</taxon>
        <taxon>Plasmodiidae</taxon>
        <taxon>Plasmodium</taxon>
        <taxon>Plasmodium (Laverania)</taxon>
    </lineage>
</organism>
<dbReference type="InterPro" id="IPR008602">
    <property type="entry name" value="Duffy-antigen-binding"/>
</dbReference>
<evidence type="ECO:0000259" key="6">
    <source>
        <dbReference type="Pfam" id="PF22672"/>
    </source>
</evidence>
<dbReference type="Proteomes" id="UP000030708">
    <property type="component" value="Unassembled WGS sequence"/>
</dbReference>
<dbReference type="InterPro" id="IPR049158">
    <property type="entry name" value="PfEMP1_CIDRalpha1_dom"/>
</dbReference>
<feature type="region of interest" description="Disordered" evidence="2">
    <location>
        <begin position="721"/>
        <end position="746"/>
    </location>
</feature>
<feature type="compositionally biased region" description="Polar residues" evidence="2">
    <location>
        <begin position="1798"/>
        <end position="1813"/>
    </location>
</feature>
<protein>
    <submittedName>
        <fullName evidence="7">Uncharacterized protein</fullName>
    </submittedName>
</protein>
<dbReference type="Pfam" id="PF03011">
    <property type="entry name" value="PFEMP"/>
    <property type="match status" value="1"/>
</dbReference>
<dbReference type="InterPro" id="IPR042202">
    <property type="entry name" value="Duffy-ag-bd_sf"/>
</dbReference>
<feature type="domain" description="Duffy-antigen binding" evidence="4">
    <location>
        <begin position="849"/>
        <end position="1023"/>
    </location>
</feature>
<dbReference type="GO" id="GO:0046789">
    <property type="term" value="F:host cell surface receptor binding"/>
    <property type="evidence" value="ECO:0007669"/>
    <property type="project" value="InterPro"/>
</dbReference>
<evidence type="ECO:0000259" key="5">
    <source>
        <dbReference type="Pfam" id="PF21807"/>
    </source>
</evidence>
<evidence type="ECO:0000259" key="4">
    <source>
        <dbReference type="Pfam" id="PF05424"/>
    </source>
</evidence>
<feature type="domain" description="Duffy-antigen binding" evidence="4">
    <location>
        <begin position="2007"/>
        <end position="2150"/>
    </location>
</feature>
<proteinExistence type="predicted"/>
<feature type="region of interest" description="Disordered" evidence="2">
    <location>
        <begin position="765"/>
        <end position="790"/>
    </location>
</feature>
<dbReference type="InterPro" id="IPR054595">
    <property type="entry name" value="DBL_C"/>
</dbReference>
<feature type="domain" description="Duffy-antigen binding" evidence="4">
    <location>
        <begin position="116"/>
        <end position="305"/>
    </location>
</feature>
<accession>A0A024VV24</accession>
<feature type="region of interest" description="Disordered" evidence="2">
    <location>
        <begin position="1778"/>
        <end position="1813"/>
    </location>
</feature>
<dbReference type="Pfam" id="PF05424">
    <property type="entry name" value="Duffy_binding"/>
    <property type="match status" value="5"/>
</dbReference>
<feature type="domain" description="Duffy-antigen binding" evidence="4">
    <location>
        <begin position="1267"/>
        <end position="1420"/>
    </location>
</feature>
<keyword evidence="1" id="KW-0175">Coiled coil</keyword>
<evidence type="ECO:0000313" key="7">
    <source>
        <dbReference type="EMBL" id="ETW32584.1"/>
    </source>
</evidence>
<dbReference type="EMBL" id="KI927229">
    <property type="protein sequence ID" value="ETW32584.1"/>
    <property type="molecule type" value="Genomic_DNA"/>
</dbReference>
<dbReference type="Pfam" id="PF21807">
    <property type="entry name" value="PfEMP1_CIDRalpha1_dom"/>
    <property type="match status" value="1"/>
</dbReference>
<dbReference type="GO" id="GO:0016020">
    <property type="term" value="C:membrane"/>
    <property type="evidence" value="ECO:0007669"/>
    <property type="project" value="InterPro"/>
</dbReference>
<dbReference type="Gene3D" id="1.20.1310.20">
    <property type="entry name" value="Duffy-antigen binding domain"/>
    <property type="match status" value="5"/>
</dbReference>
<dbReference type="SUPFAM" id="SSF140924">
    <property type="entry name" value="Duffy binding domain-like"/>
    <property type="match status" value="6"/>
</dbReference>
<feature type="domain" description="PfEMP1 CIDRalpha1" evidence="5">
    <location>
        <begin position="508"/>
        <end position="563"/>
    </location>
</feature>
<reference evidence="7 8" key="2">
    <citation type="submission" date="2013-02" db="EMBL/GenBank/DDBJ databases">
        <title>The Genome Sequence of Plasmodium falciparum Tanzania (2000708).</title>
        <authorList>
            <consortium name="The Broad Institute Genome Sequencing Platform"/>
            <consortium name="The Broad Institute Genome Sequencing Center for Infectious Disease"/>
            <person name="Neafsey D."/>
            <person name="Cheeseman I."/>
            <person name="Volkman S."/>
            <person name="Adams J."/>
            <person name="Walker B."/>
            <person name="Young S.K."/>
            <person name="Zeng Q."/>
            <person name="Gargeya S."/>
            <person name="Fitzgerald M."/>
            <person name="Haas B."/>
            <person name="Abouelleil A."/>
            <person name="Alvarado L."/>
            <person name="Arachchi H.M."/>
            <person name="Berlin A.M."/>
            <person name="Chapman S.B."/>
            <person name="Dewar J."/>
            <person name="Goldberg J."/>
            <person name="Griggs A."/>
            <person name="Gujja S."/>
            <person name="Hansen M."/>
            <person name="Howarth C."/>
            <person name="Imamovic A."/>
            <person name="Larimer J."/>
            <person name="McCowan C."/>
            <person name="Murphy C."/>
            <person name="Neiman D."/>
            <person name="Pearson M."/>
            <person name="Priest M."/>
            <person name="Roberts A."/>
            <person name="Saif S."/>
            <person name="Shea T."/>
            <person name="Sisk P."/>
            <person name="Sykes S."/>
            <person name="Wortman J."/>
            <person name="Nusbaum C."/>
            <person name="Birren B."/>
        </authorList>
    </citation>
    <scope>NUCLEOTIDE SEQUENCE [LARGE SCALE GENOMIC DNA]</scope>
    <source>
        <strain evidence="8">Tanzania (2000708)</strain>
    </source>
</reference>
<gene>
    <name evidence="7" type="ORF">PFTANZ_06695</name>
</gene>
<feature type="domain" description="Duffy-binding-like" evidence="3">
    <location>
        <begin position="579"/>
        <end position="723"/>
    </location>
</feature>
<reference evidence="7 8" key="1">
    <citation type="submission" date="2013-02" db="EMBL/GenBank/DDBJ databases">
        <title>The Genome Annotation of Plasmodium falciparum Tanzania (2000708).</title>
        <authorList>
            <consortium name="The Broad Institute Genome Sequencing Platform"/>
            <consortium name="The Broad Institute Genome Sequencing Center for Infectious Disease"/>
            <person name="Neafsey D."/>
            <person name="Hoffman S."/>
            <person name="Volkman S."/>
            <person name="Rosenthal P."/>
            <person name="Walker B."/>
            <person name="Young S.K."/>
            <person name="Zeng Q."/>
            <person name="Gargeya S."/>
            <person name="Fitzgerald M."/>
            <person name="Haas B."/>
            <person name="Abouelleil A."/>
            <person name="Allen A.W."/>
            <person name="Alvarado L."/>
            <person name="Arachchi H.M."/>
            <person name="Berlin A.M."/>
            <person name="Chapman S.B."/>
            <person name="Gainer-Dewar J."/>
            <person name="Goldberg J."/>
            <person name="Griggs A."/>
            <person name="Gujja S."/>
            <person name="Hansen M."/>
            <person name="Howarth C."/>
            <person name="Imamovic A."/>
            <person name="Ireland A."/>
            <person name="Larimer J."/>
            <person name="McCowan C."/>
            <person name="Murphy C."/>
            <person name="Pearson M."/>
            <person name="Poon T.W."/>
            <person name="Priest M."/>
            <person name="Roberts A."/>
            <person name="Saif S."/>
            <person name="Shea T."/>
            <person name="Sisk P."/>
            <person name="Sykes S."/>
            <person name="Wortman J."/>
            <person name="Nusbaum C."/>
            <person name="Birren B."/>
        </authorList>
    </citation>
    <scope>NUCLEOTIDE SEQUENCE [LARGE SCALE GENOMIC DNA]</scope>
    <source>
        <strain evidence="8">Tanzania (2000708)</strain>
    </source>
</reference>
<evidence type="ECO:0000313" key="8">
    <source>
        <dbReference type="Proteomes" id="UP000030708"/>
    </source>
</evidence>
<evidence type="ECO:0000259" key="3">
    <source>
        <dbReference type="Pfam" id="PF03011"/>
    </source>
</evidence>
<feature type="domain" description="Duffy-antigen binding" evidence="4">
    <location>
        <begin position="1651"/>
        <end position="1787"/>
    </location>
</feature>
<name>A0A024VV24_PLAFA</name>